<accession>A0AAE1PWM6</accession>
<feature type="region of interest" description="Disordered" evidence="1">
    <location>
        <begin position="222"/>
        <end position="254"/>
    </location>
</feature>
<dbReference type="AlphaFoldDB" id="A0AAE1PWM6"/>
<reference evidence="2" key="1">
    <citation type="submission" date="2023-11" db="EMBL/GenBank/DDBJ databases">
        <title>Genome assemblies of two species of porcelain crab, Petrolisthes cinctipes and Petrolisthes manimaculis (Anomura: Porcellanidae).</title>
        <authorList>
            <person name="Angst P."/>
        </authorList>
    </citation>
    <scope>NUCLEOTIDE SEQUENCE</scope>
    <source>
        <strain evidence="2">PB745_02</strain>
        <tissue evidence="2">Gill</tissue>
    </source>
</reference>
<gene>
    <name evidence="2" type="ORF">Pmani_013333</name>
</gene>
<name>A0AAE1PWM6_9EUCA</name>
<dbReference type="Proteomes" id="UP001292094">
    <property type="component" value="Unassembled WGS sequence"/>
</dbReference>
<dbReference type="EMBL" id="JAWZYT010001114">
    <property type="protein sequence ID" value="KAK4315416.1"/>
    <property type="molecule type" value="Genomic_DNA"/>
</dbReference>
<protein>
    <submittedName>
        <fullName evidence="2">Uncharacterized protein</fullName>
    </submittedName>
</protein>
<evidence type="ECO:0000313" key="3">
    <source>
        <dbReference type="Proteomes" id="UP001292094"/>
    </source>
</evidence>
<feature type="region of interest" description="Disordered" evidence="1">
    <location>
        <begin position="18"/>
        <end position="59"/>
    </location>
</feature>
<proteinExistence type="predicted"/>
<feature type="compositionally biased region" description="Basic and acidic residues" evidence="1">
    <location>
        <begin position="18"/>
        <end position="28"/>
    </location>
</feature>
<comment type="caution">
    <text evidence="2">The sequence shown here is derived from an EMBL/GenBank/DDBJ whole genome shotgun (WGS) entry which is preliminary data.</text>
</comment>
<evidence type="ECO:0000313" key="2">
    <source>
        <dbReference type="EMBL" id="KAK4315416.1"/>
    </source>
</evidence>
<organism evidence="2 3">
    <name type="scientific">Petrolisthes manimaculis</name>
    <dbReference type="NCBI Taxonomy" id="1843537"/>
    <lineage>
        <taxon>Eukaryota</taxon>
        <taxon>Metazoa</taxon>
        <taxon>Ecdysozoa</taxon>
        <taxon>Arthropoda</taxon>
        <taxon>Crustacea</taxon>
        <taxon>Multicrustacea</taxon>
        <taxon>Malacostraca</taxon>
        <taxon>Eumalacostraca</taxon>
        <taxon>Eucarida</taxon>
        <taxon>Decapoda</taxon>
        <taxon>Pleocyemata</taxon>
        <taxon>Anomura</taxon>
        <taxon>Galatheoidea</taxon>
        <taxon>Porcellanidae</taxon>
        <taxon>Petrolisthes</taxon>
    </lineage>
</organism>
<evidence type="ECO:0000256" key="1">
    <source>
        <dbReference type="SAM" id="MobiDB-lite"/>
    </source>
</evidence>
<sequence>MGGVKEAQGRVEKVRECLKKKKEEEEGSRNVTPVATDPIHATPSTSHATPSTRSRPKKRKLLLCSDDSSDETAVDEEHVVIKKSYLKDVLSDFKFRRNVGGRVEELRNDIWSTFMHCSSTDDNRQHHFCPKRKDSWCFYQRYIANNELPPSHKTKKLQFQLPSNLRQKTLDSRVYCSKYKKTNKNILAFAIAQSVMDYNIGYKEGNLLPELGSPLTEIRESVLKEQDRKREVKRNEKKCGKAKKSEKDYAADGL</sequence>
<keyword evidence="3" id="KW-1185">Reference proteome</keyword>
<feature type="compositionally biased region" description="Low complexity" evidence="1">
    <location>
        <begin position="40"/>
        <end position="53"/>
    </location>
</feature>